<sequence>MSTTHQQEESNKIVQYFVKKYKLLPHVEGGYYSEIFRNPLSVNIQNSSTSSDSTISSASSENSVENQRSLSTSIFYLLGGGDFSCFHSIKSFEQWHYYTGSCNLIIHVLDPQTKRYGKFVLNNRPNVESDLSLQQEDLLTPHWGSEKVELTNLSCFIPENWWFAAELEDKSPENYVMAGCTVSFGFDFRDFAKAKRDNLLAEFCKDGNDKELEELIKRLTRD</sequence>
<dbReference type="SUPFAM" id="SSF51182">
    <property type="entry name" value="RmlC-like cupins"/>
    <property type="match status" value="1"/>
</dbReference>
<dbReference type="AlphaFoldDB" id="D2VXI4"/>
<dbReference type="KEGG" id="ngr:NAEGRDRAFT_81604"/>
<gene>
    <name evidence="2" type="ORF">NAEGRDRAFT_81604</name>
</gene>
<proteinExistence type="predicted"/>
<dbReference type="InterPro" id="IPR014710">
    <property type="entry name" value="RmlC-like_jellyroll"/>
</dbReference>
<organism evidence="3">
    <name type="scientific">Naegleria gruberi</name>
    <name type="common">Amoeba</name>
    <dbReference type="NCBI Taxonomy" id="5762"/>
    <lineage>
        <taxon>Eukaryota</taxon>
        <taxon>Discoba</taxon>
        <taxon>Heterolobosea</taxon>
        <taxon>Tetramitia</taxon>
        <taxon>Eutetramitia</taxon>
        <taxon>Vahlkampfiidae</taxon>
        <taxon>Naegleria</taxon>
    </lineage>
</organism>
<dbReference type="PANTHER" id="PTHR33387">
    <property type="entry name" value="RMLC-LIKE JELLY ROLL FOLD PROTEIN"/>
    <property type="match status" value="1"/>
</dbReference>
<keyword evidence="3" id="KW-1185">Reference proteome</keyword>
<accession>D2VXI4</accession>
<dbReference type="InterPro" id="IPR039935">
    <property type="entry name" value="YML079W-like"/>
</dbReference>
<dbReference type="GeneID" id="8863865"/>
<evidence type="ECO:0000313" key="2">
    <source>
        <dbReference type="EMBL" id="EFC38444.1"/>
    </source>
</evidence>
<dbReference type="Gene3D" id="2.60.120.10">
    <property type="entry name" value="Jelly Rolls"/>
    <property type="match status" value="1"/>
</dbReference>
<dbReference type="PANTHER" id="PTHR33387:SF3">
    <property type="entry name" value="DUF985 DOMAIN-CONTAINING PROTEIN"/>
    <property type="match status" value="1"/>
</dbReference>
<name>D2VXI4_NAEGR</name>
<dbReference type="VEuPathDB" id="AmoebaDB:NAEGRDRAFT_81604"/>
<dbReference type="InParanoid" id="D2VXI4"/>
<protein>
    <submittedName>
        <fullName evidence="2">Predicted protein</fullName>
    </submittedName>
</protein>
<evidence type="ECO:0000259" key="1">
    <source>
        <dbReference type="Pfam" id="PF06172"/>
    </source>
</evidence>
<feature type="domain" description="DUF985" evidence="1">
    <location>
        <begin position="15"/>
        <end position="192"/>
    </location>
</feature>
<dbReference type="Pfam" id="PF06172">
    <property type="entry name" value="Cupin_5"/>
    <property type="match status" value="1"/>
</dbReference>
<reference evidence="2 3" key="1">
    <citation type="journal article" date="2010" name="Cell">
        <title>The genome of Naegleria gruberi illuminates early eukaryotic versatility.</title>
        <authorList>
            <person name="Fritz-Laylin L.K."/>
            <person name="Prochnik S.E."/>
            <person name="Ginger M.L."/>
            <person name="Dacks J.B."/>
            <person name="Carpenter M.L."/>
            <person name="Field M.C."/>
            <person name="Kuo A."/>
            <person name="Paredez A."/>
            <person name="Chapman J."/>
            <person name="Pham J."/>
            <person name="Shu S."/>
            <person name="Neupane R."/>
            <person name="Cipriano M."/>
            <person name="Mancuso J."/>
            <person name="Tu H."/>
            <person name="Salamov A."/>
            <person name="Lindquist E."/>
            <person name="Shapiro H."/>
            <person name="Lucas S."/>
            <person name="Grigoriev I.V."/>
            <person name="Cande W.Z."/>
            <person name="Fulton C."/>
            <person name="Rokhsar D.S."/>
            <person name="Dawson S.C."/>
        </authorList>
    </citation>
    <scope>NUCLEOTIDE SEQUENCE [LARGE SCALE GENOMIC DNA]</scope>
    <source>
        <strain evidence="2 3">NEG-M</strain>
    </source>
</reference>
<dbReference type="RefSeq" id="XP_002671188.1">
    <property type="nucleotide sequence ID" value="XM_002671142.1"/>
</dbReference>
<dbReference type="EMBL" id="GG738907">
    <property type="protein sequence ID" value="EFC38444.1"/>
    <property type="molecule type" value="Genomic_DNA"/>
</dbReference>
<evidence type="ECO:0000313" key="3">
    <source>
        <dbReference type="Proteomes" id="UP000006671"/>
    </source>
</evidence>
<dbReference type="OMA" id="PAVHYSF"/>
<dbReference type="OrthoDB" id="6614653at2759"/>
<dbReference type="CDD" id="cd06121">
    <property type="entry name" value="cupin_YML079wp"/>
    <property type="match status" value="1"/>
</dbReference>
<dbReference type="Proteomes" id="UP000006671">
    <property type="component" value="Unassembled WGS sequence"/>
</dbReference>
<dbReference type="InterPro" id="IPR009327">
    <property type="entry name" value="Cupin_DUF985"/>
</dbReference>
<dbReference type="InterPro" id="IPR011051">
    <property type="entry name" value="RmlC_Cupin_sf"/>
</dbReference>